<dbReference type="InterPro" id="IPR032109">
    <property type="entry name" value="Big_3_5"/>
</dbReference>
<evidence type="ECO:0000256" key="1">
    <source>
        <dbReference type="ARBA" id="ARBA00001445"/>
    </source>
</evidence>
<dbReference type="Pfam" id="PF05592">
    <property type="entry name" value="Bac_rhamnosid"/>
    <property type="match status" value="1"/>
</dbReference>
<dbReference type="Pfam" id="PF25788">
    <property type="entry name" value="Ig_Rha78A_N"/>
    <property type="match status" value="1"/>
</dbReference>
<dbReference type="Gene3D" id="2.60.40.2700">
    <property type="match status" value="1"/>
</dbReference>
<dbReference type="OrthoDB" id="9761045at2"/>
<dbReference type="Gene3D" id="2.60.120.260">
    <property type="entry name" value="Galactose-binding domain-like"/>
    <property type="match status" value="2"/>
</dbReference>
<evidence type="ECO:0000256" key="2">
    <source>
        <dbReference type="ARBA" id="ARBA00012652"/>
    </source>
</evidence>
<dbReference type="InterPro" id="IPR008902">
    <property type="entry name" value="Rhamnosid_concanavalin"/>
</dbReference>
<keyword evidence="3" id="KW-0378">Hydrolase</keyword>
<name>A0A2S0WJJ3_9ACTN</name>
<feature type="domain" description="Alpha-L-rhamnosidase C-terminal" evidence="11">
    <location>
        <begin position="978"/>
        <end position="1045"/>
    </location>
</feature>
<dbReference type="PANTHER" id="PTHR33307">
    <property type="entry name" value="ALPHA-RHAMNOSIDASE (EUROFUNG)"/>
    <property type="match status" value="1"/>
</dbReference>
<reference evidence="13" key="1">
    <citation type="submission" date="2018-01" db="EMBL/GenBank/DDBJ databases">
        <authorList>
            <person name="Li J."/>
        </authorList>
    </citation>
    <scope>NUCLEOTIDE SEQUENCE [LARGE SCALE GENOMIC DNA]</scope>
    <source>
        <strain evidence="13">592</strain>
    </source>
</reference>
<evidence type="ECO:0000259" key="8">
    <source>
        <dbReference type="Pfam" id="PF10633"/>
    </source>
</evidence>
<dbReference type="Gene3D" id="2.60.420.10">
    <property type="entry name" value="Maltose phosphorylase, domain 3"/>
    <property type="match status" value="1"/>
</dbReference>
<evidence type="ECO:0000259" key="9">
    <source>
        <dbReference type="Pfam" id="PF16640"/>
    </source>
</evidence>
<evidence type="ECO:0000259" key="6">
    <source>
        <dbReference type="Pfam" id="PF05592"/>
    </source>
</evidence>
<evidence type="ECO:0000256" key="5">
    <source>
        <dbReference type="SAM" id="SignalP"/>
    </source>
</evidence>
<gene>
    <name evidence="12" type="ORF">C3E78_04025</name>
</gene>
<dbReference type="Pfam" id="PF10633">
    <property type="entry name" value="NPCBM_assoc"/>
    <property type="match status" value="2"/>
</dbReference>
<dbReference type="InterPro" id="IPR035396">
    <property type="entry name" value="Bac_rhamnosid6H"/>
</dbReference>
<accession>A0A2S0WJJ3</accession>
<feature type="domain" description="Alpha-L-rhamnosidase six-hairpin glycosidase" evidence="10">
    <location>
        <begin position="638"/>
        <end position="976"/>
    </location>
</feature>
<dbReference type="GO" id="GO:0030596">
    <property type="term" value="F:alpha-L-rhamnosidase activity"/>
    <property type="evidence" value="ECO:0007669"/>
    <property type="project" value="UniProtKB-EC"/>
</dbReference>
<dbReference type="Gene3D" id="3.30.1920.20">
    <property type="match status" value="1"/>
</dbReference>
<dbReference type="InterPro" id="IPR018905">
    <property type="entry name" value="A-galactase_NEW3"/>
</dbReference>
<evidence type="ECO:0000313" key="12">
    <source>
        <dbReference type="EMBL" id="AWB91454.1"/>
    </source>
</evidence>
<dbReference type="InterPro" id="IPR013737">
    <property type="entry name" value="Bac_rhamnosid_N"/>
</dbReference>
<dbReference type="Gene3D" id="2.60.120.560">
    <property type="entry name" value="Exo-inulinase, domain 1"/>
    <property type="match status" value="1"/>
</dbReference>
<feature type="domain" description="Bacterial alpha-L-rhamnosidase N-terminal" evidence="7">
    <location>
        <begin position="355"/>
        <end position="523"/>
    </location>
</feature>
<sequence length="1926" mass="204043">MESIMRTSSPTRRLVSVLTSGLLAAGLLVTTTPAAQAEEGAQISVGRLQANARSTPMGIGTSDPVLGWQSSSTGRGVVQSAYAIRVGTTEGGGDAWSTGKVESSEQADVRYAGDELASQTRYYWQVKVWDSEGHESEWSAPSWFETGIADADEWKGDWVGEAGQAIDSWKDYTTELDFTLDNLAFGVYLRAKDTNNGYMWQISTSDGTTVPKLRPHKKVGGGYSVLDSVPITTLTAQQLRTGKHKLTFKVDGDQITTLLDGEQIDQRRDSTFTQGFVGFRTDQAANEQGTVHRVTVTSATGDRLLDTDFSDGANPFGAGTIKDGALKIGGGTDTLHVPVLPKPLLRREFAAQTGKTIERARLYASARGVYEVQLNGEKVGDEHLAPGDTDYNIRIQSQTYDVTDQVNNGANGIGVTLGDGWYAGHNANLTPGFYGTDLAFLGQLRIDYTDGSSQIVKTDDTWTTHTGPYVAADNLKGESYDARREQPGYDQPGFDDSGWSPAAVLASTTSKIVPQLDQPVRTVAELPAKSRSHSGGDTYVYDLGQNMVGVARVRIQGVAGQTVTLRHGEVVNPDGTLYTANLKTATATDHYTFKTTGTVVYEPSFTFHGFRYVEVSGATTAPGLDDVTGQVFASDLPATGTFTSSNSMLNQLQSNITWGQRGNFLSIPTDTPARDERLGWSGDINVFAPTASYLSDTRPFLRKWMQDLRDTQRADGSTPGAAPTFPTQGVGSGTGWEDAMITVPYAVWTARGDKDILRENYPAMKKFFSYVRKAADGKLVTASREQYGDWLNLNDGTSQSVLSTAYYAEDARMLSEIAAALGEDGDAAELAELSDDIRRAFADQLVAADGTVSSNSQTAYAMALGLNLVTDPAQREKVGEKFVAKLKSKGNHLSTGFLGTPLLLPALSSIGRDDLAYTVLLNEDFPSWGYQIAKGATTMWERWDAILPDGSFNDPNMTSFNHYAYGAVGNWMYQNIAGISPLEPGYKTSRIAPVVGGGLTSGHGELDSVYGTISSTWKAEGDDLSVDIQVPVNTTSRVSIPAGNLLAVTEGSSLLTDADGISDVSFKDGVATFTAGSGSYRFAVSAERARLGDILAEIEKTDRHASDLQADGDLAAADRAQVGDRLAAAADRVKAASAADGAGDRQKVAQQLAAGLQQIRELKATLAQSSSVDGPVKGDLNDRLEAIESLFAKGVAASLGVTVVIPPVAAAGRPGRTVSGTVEVANNGGTRIAGLRAEVAVRGWKQQPDAVTHPSLDAGEDVQLPFTVTVPKRQKPGAYDASVSLTFDTAYGTFVLTDTTPWISIDSGVEITDVTSQSPADGSEERVAVRATVRNNGDVPVSGQVAVTLPEGWTPPPTSDIVTIPAGASREVTVPVNVGLGVVGGDVPLTVAMVDQGVTLASADSKLNIALPAPPTQEILDYVDFGDAPSETDHAVQAHERSGRNSEAGLTRRYADRNYPGSYYSAEYRVTPGQPFLLRNRETFDGAKTKKYNIYVDDTLVTTYELPRAEEGIGTKTYQVLVDDPAVLANDGTVRIKYEFPADASGFYDPSIADSWVLPVPADTLAPLVSASVSSSAAPGDNGWLRGDASVAVTAVDNRAGALVVQTGESAGWQDYAGPVAVTGDGKHEVSYRAKDAAGNSTGEKKVAVWIDGTAPTTQLAVTRGSGVAGSDSATIKLTAADGLSGVAATTYRVDGGDWKVLGDEAPVVKGYGAHTVEYFTTDVAGNSEALHSTVIDLADVDTIQAIVAPQVTGTAVFGATLKATTGSWNTKGLGLKVQWLRDGKTVTGRTGTTYKLGSGDVGRRISVKVTASKSGKASVSATSNRTNKVAKATATTSVSYSKSTVKKGQKVKLSIKVTSPTTTPRGTVRVYQNGKRVKSVKLSSAGKASYSLKMTKKGLRKVKVTYVGSSTVRSDSSPTKKIRVK</sequence>
<feature type="domain" description="Bacterial Ig-like" evidence="9">
    <location>
        <begin position="1842"/>
        <end position="1925"/>
    </location>
</feature>
<evidence type="ECO:0000259" key="10">
    <source>
        <dbReference type="Pfam" id="PF17389"/>
    </source>
</evidence>
<dbReference type="InterPro" id="IPR008928">
    <property type="entry name" value="6-hairpin_glycosidase_sf"/>
</dbReference>
<proteinExistence type="predicted"/>
<dbReference type="Pfam" id="PF17389">
    <property type="entry name" value="Bac_rhamnosid6H"/>
    <property type="match status" value="1"/>
</dbReference>
<evidence type="ECO:0000256" key="4">
    <source>
        <dbReference type="SAM" id="MobiDB-lite"/>
    </source>
</evidence>
<evidence type="ECO:0000313" key="13">
    <source>
        <dbReference type="Proteomes" id="UP000244384"/>
    </source>
</evidence>
<dbReference type="SUPFAM" id="SSF48208">
    <property type="entry name" value="Six-hairpin glycosidases"/>
    <property type="match status" value="1"/>
</dbReference>
<dbReference type="InterPro" id="IPR035398">
    <property type="entry name" value="Bac_rhamnosid_C"/>
</dbReference>
<comment type="catalytic activity">
    <reaction evidence="1">
        <text>Hydrolysis of terminal non-reducing alpha-L-rhamnose residues in alpha-L-rhamnosides.</text>
        <dbReference type="EC" id="3.2.1.40"/>
    </reaction>
</comment>
<dbReference type="InterPro" id="IPR058094">
    <property type="entry name" value="Ig-like_OmpL47-like"/>
</dbReference>
<evidence type="ECO:0000259" key="11">
    <source>
        <dbReference type="Pfam" id="PF17390"/>
    </source>
</evidence>
<dbReference type="Pfam" id="PF16640">
    <property type="entry name" value="Big_3_5"/>
    <property type="match status" value="1"/>
</dbReference>
<dbReference type="KEGG" id="aez:C3E78_04025"/>
<feature type="chain" id="PRO_5015453027" description="alpha-L-rhamnosidase" evidence="5">
    <location>
        <begin position="38"/>
        <end position="1926"/>
    </location>
</feature>
<dbReference type="Pfam" id="PF08531">
    <property type="entry name" value="Bac_rhamnosid_N"/>
    <property type="match status" value="1"/>
</dbReference>
<dbReference type="Gene3D" id="2.60.40.10">
    <property type="entry name" value="Immunoglobulins"/>
    <property type="match status" value="3"/>
</dbReference>
<dbReference type="InterPro" id="IPR016007">
    <property type="entry name" value="Alpha_rhamnosid"/>
</dbReference>
<feature type="domain" description="Alpha-L-rhamnosidase concanavalin-like" evidence="6">
    <location>
        <begin position="536"/>
        <end position="631"/>
    </location>
</feature>
<dbReference type="NCBIfam" id="NF047446">
    <property type="entry name" value="barrel_OmpL47"/>
    <property type="match status" value="2"/>
</dbReference>
<evidence type="ECO:0000256" key="3">
    <source>
        <dbReference type="ARBA" id="ARBA00022801"/>
    </source>
</evidence>
<dbReference type="GO" id="GO:0005975">
    <property type="term" value="P:carbohydrate metabolic process"/>
    <property type="evidence" value="ECO:0007669"/>
    <property type="project" value="InterPro"/>
</dbReference>
<dbReference type="EMBL" id="CP026952">
    <property type="protein sequence ID" value="AWB91454.1"/>
    <property type="molecule type" value="Genomic_DNA"/>
</dbReference>
<dbReference type="Pfam" id="PF17390">
    <property type="entry name" value="Bac_rhamnosid_C"/>
    <property type="match status" value="1"/>
</dbReference>
<dbReference type="Gene3D" id="1.50.10.10">
    <property type="match status" value="1"/>
</dbReference>
<dbReference type="RefSeq" id="WP_108577100.1">
    <property type="nucleotide sequence ID" value="NZ_CP026952.1"/>
</dbReference>
<dbReference type="InterPro" id="IPR013783">
    <property type="entry name" value="Ig-like_fold"/>
</dbReference>
<feature type="domain" description="Alpha-galactosidase NEW3" evidence="8">
    <location>
        <begin position="1325"/>
        <end position="1392"/>
    </location>
</feature>
<feature type="domain" description="Alpha-galactosidase NEW3" evidence="8">
    <location>
        <begin position="1213"/>
        <end position="1286"/>
    </location>
</feature>
<evidence type="ECO:0000259" key="7">
    <source>
        <dbReference type="Pfam" id="PF08531"/>
    </source>
</evidence>
<organism evidence="12 13">
    <name type="scientific">Aeromicrobium chenweiae</name>
    <dbReference type="NCBI Taxonomy" id="2079793"/>
    <lineage>
        <taxon>Bacteria</taxon>
        <taxon>Bacillati</taxon>
        <taxon>Actinomycetota</taxon>
        <taxon>Actinomycetes</taxon>
        <taxon>Propionibacteriales</taxon>
        <taxon>Nocardioidaceae</taxon>
        <taxon>Aeromicrobium</taxon>
    </lineage>
</organism>
<keyword evidence="13" id="KW-1185">Reference proteome</keyword>
<dbReference type="InterPro" id="IPR012341">
    <property type="entry name" value="6hp_glycosidase-like_sf"/>
</dbReference>
<dbReference type="EC" id="3.2.1.40" evidence="2"/>
<protein>
    <recommendedName>
        <fullName evidence="2">alpha-L-rhamnosidase</fullName>
        <ecNumber evidence="2">3.2.1.40</ecNumber>
    </recommendedName>
</protein>
<feature type="region of interest" description="Disordered" evidence="4">
    <location>
        <begin position="711"/>
        <end position="733"/>
    </location>
</feature>
<dbReference type="PANTHER" id="PTHR33307:SF6">
    <property type="entry name" value="ALPHA-RHAMNOSIDASE (EUROFUNG)-RELATED"/>
    <property type="match status" value="1"/>
</dbReference>
<feature type="signal peptide" evidence="5">
    <location>
        <begin position="1"/>
        <end position="37"/>
    </location>
</feature>
<keyword evidence="5" id="KW-0732">Signal</keyword>
<dbReference type="Proteomes" id="UP000244384">
    <property type="component" value="Chromosome"/>
</dbReference>